<keyword evidence="4" id="KW-1185">Reference proteome</keyword>
<evidence type="ECO:0000256" key="1">
    <source>
        <dbReference type="SAM" id="Coils"/>
    </source>
</evidence>
<dbReference type="EMBL" id="KN823833">
    <property type="protein sequence ID" value="KIO15760.1"/>
    <property type="molecule type" value="Genomic_DNA"/>
</dbReference>
<feature type="coiled-coil region" evidence="1">
    <location>
        <begin position="102"/>
        <end position="202"/>
    </location>
</feature>
<name>A0A0C3PN08_9AGAM</name>
<dbReference type="OrthoDB" id="419631at2759"/>
<keyword evidence="1" id="KW-0175">Coiled coil</keyword>
<evidence type="ECO:0000256" key="2">
    <source>
        <dbReference type="SAM" id="MobiDB-lite"/>
    </source>
</evidence>
<feature type="coiled-coil region" evidence="1">
    <location>
        <begin position="300"/>
        <end position="348"/>
    </location>
</feature>
<dbReference type="AlphaFoldDB" id="A0A0C3PN08"/>
<protein>
    <submittedName>
        <fullName evidence="3">Uncharacterized protein</fullName>
    </submittedName>
</protein>
<feature type="region of interest" description="Disordered" evidence="2">
    <location>
        <begin position="456"/>
        <end position="525"/>
    </location>
</feature>
<reference evidence="3 4" key="1">
    <citation type="submission" date="2014-04" db="EMBL/GenBank/DDBJ databases">
        <authorList>
            <consortium name="DOE Joint Genome Institute"/>
            <person name="Kuo A."/>
            <person name="Girlanda M."/>
            <person name="Perotto S."/>
            <person name="Kohler A."/>
            <person name="Nagy L.G."/>
            <person name="Floudas D."/>
            <person name="Copeland A."/>
            <person name="Barry K.W."/>
            <person name="Cichocki N."/>
            <person name="Veneault-Fourrey C."/>
            <person name="LaButti K."/>
            <person name="Lindquist E.A."/>
            <person name="Lipzen A."/>
            <person name="Lundell T."/>
            <person name="Morin E."/>
            <person name="Murat C."/>
            <person name="Sun H."/>
            <person name="Tunlid A."/>
            <person name="Henrissat B."/>
            <person name="Grigoriev I.V."/>
            <person name="Hibbett D.S."/>
            <person name="Martin F."/>
            <person name="Nordberg H.P."/>
            <person name="Cantor M.N."/>
            <person name="Hua S.X."/>
        </authorList>
    </citation>
    <scope>NUCLEOTIDE SEQUENCE [LARGE SCALE GENOMIC DNA]</scope>
    <source>
        <strain evidence="3 4">MUT 4182</strain>
    </source>
</reference>
<organism evidence="3 4">
    <name type="scientific">Tulasnella calospora MUT 4182</name>
    <dbReference type="NCBI Taxonomy" id="1051891"/>
    <lineage>
        <taxon>Eukaryota</taxon>
        <taxon>Fungi</taxon>
        <taxon>Dikarya</taxon>
        <taxon>Basidiomycota</taxon>
        <taxon>Agaricomycotina</taxon>
        <taxon>Agaricomycetes</taxon>
        <taxon>Cantharellales</taxon>
        <taxon>Tulasnellaceae</taxon>
        <taxon>Tulasnella</taxon>
    </lineage>
</organism>
<accession>A0A0C3PN08</accession>
<dbReference type="STRING" id="1051891.A0A0C3PN08"/>
<reference evidence="4" key="2">
    <citation type="submission" date="2015-01" db="EMBL/GenBank/DDBJ databases">
        <title>Evolutionary Origins and Diversification of the Mycorrhizal Mutualists.</title>
        <authorList>
            <consortium name="DOE Joint Genome Institute"/>
            <consortium name="Mycorrhizal Genomics Consortium"/>
            <person name="Kohler A."/>
            <person name="Kuo A."/>
            <person name="Nagy L.G."/>
            <person name="Floudas D."/>
            <person name="Copeland A."/>
            <person name="Barry K.W."/>
            <person name="Cichocki N."/>
            <person name="Veneault-Fourrey C."/>
            <person name="LaButti K."/>
            <person name="Lindquist E.A."/>
            <person name="Lipzen A."/>
            <person name="Lundell T."/>
            <person name="Morin E."/>
            <person name="Murat C."/>
            <person name="Riley R."/>
            <person name="Ohm R."/>
            <person name="Sun H."/>
            <person name="Tunlid A."/>
            <person name="Henrissat B."/>
            <person name="Grigoriev I.V."/>
            <person name="Hibbett D.S."/>
            <person name="Martin F."/>
        </authorList>
    </citation>
    <scope>NUCLEOTIDE SEQUENCE [LARGE SCALE GENOMIC DNA]</scope>
    <source>
        <strain evidence="4">MUT 4182</strain>
    </source>
</reference>
<dbReference type="Proteomes" id="UP000054248">
    <property type="component" value="Unassembled WGS sequence"/>
</dbReference>
<evidence type="ECO:0000313" key="4">
    <source>
        <dbReference type="Proteomes" id="UP000054248"/>
    </source>
</evidence>
<gene>
    <name evidence="3" type="ORF">M407DRAFT_34647</name>
</gene>
<sequence length="542" mass="61862">MYSFALNLPELEVRDKQASLRRKNELELEVRARTAILEKNTLHNELTVLQNECRRSAEREAALRVALERAEAGIKGGTDQGQNSLVLQRKLEDLERVHTDGTHKHIMELDVLRRKLEQAERTAKEQDDVILLQHQRATEKDTTIVSLEATVAKQEAELESLKLQLREAEIRQLAGRNAVDTLGDERRRHEATKAKLKALQATRNTTRSTERVRKESDVGQNRLLALEGNFSALDHKYTELKSAARTLADEYEIQALQLDAMSELLVDLTGEFSRFASEHRVEDRVFGDLKFENYWLQLQLAALERELAAREGQLHDLEEMVEESKDVRRVLEAALADSEEEIDMLRERVAQGDSLQEVGDWDLYRLLNDYVESFLQWKTSEASRERARTEGEIQSLRGINDVSVQLVKELSHLYIPSSKTLEQTLRTGDDLQKKLSSIEDQFTTLRARSKEKAAVQQAVLEETTTSEPDLPDARPSEVAVQAKPEQEADTSQSDPVQTEAVPMEEPEQSGEKDQTTLIAEHNLDAKPDRWVAYRGLKWRAES</sequence>
<proteinExistence type="predicted"/>
<dbReference type="HOGENOM" id="CLU_502668_0_0_1"/>
<evidence type="ECO:0000313" key="3">
    <source>
        <dbReference type="EMBL" id="KIO15760.1"/>
    </source>
</evidence>